<proteinExistence type="predicted"/>
<gene>
    <name evidence="2" type="ORF">LEP1GSC105_3586</name>
</gene>
<sequence length="281" mass="33187">MSKLGYLYFRAKKFLLTINRIFFLFYIVYFLSCSRINNVKEIKLNFPEADQDLILLLTSIDKWENDTGKLIRFHKEKTFQYFQESEPGISGTGKFQLKDKQIKLVFSKEGNHISLNGEKYVCNFVLKPHSWKPQQYISCVEEKKKYKFELANPSSISYGNEDNIDNIKITVLGYKPTTTKRSVYLRELPITSGKIIPFSSLGSEECLDEYYLFRSTTKPEKINPDIYVRFPKKFDLTLVAKTQEKYNIDQYNNHWYYVKIFVPCIGYVTTKYGWVYGEFID</sequence>
<dbReference type="Proteomes" id="UP000001340">
    <property type="component" value="Unassembled WGS sequence"/>
</dbReference>
<evidence type="ECO:0000313" key="2">
    <source>
        <dbReference type="EMBL" id="EKR55092.1"/>
    </source>
</evidence>
<dbReference type="AlphaFoldDB" id="A0A0E2D508"/>
<organism evidence="2 3">
    <name type="scientific">Leptospira interrogans str. UI 12758</name>
    <dbReference type="NCBI Taxonomy" id="1049938"/>
    <lineage>
        <taxon>Bacteria</taxon>
        <taxon>Pseudomonadati</taxon>
        <taxon>Spirochaetota</taxon>
        <taxon>Spirochaetia</taxon>
        <taxon>Leptospirales</taxon>
        <taxon>Leptospiraceae</taxon>
        <taxon>Leptospira</taxon>
    </lineage>
</organism>
<comment type="caution">
    <text evidence="2">The sequence shown here is derived from an EMBL/GenBank/DDBJ whole genome shotgun (WGS) entry which is preliminary data.</text>
</comment>
<protein>
    <submittedName>
        <fullName evidence="2">Uncharacterized protein</fullName>
    </submittedName>
</protein>
<feature type="transmembrane region" description="Helical" evidence="1">
    <location>
        <begin position="14"/>
        <end position="32"/>
    </location>
</feature>
<evidence type="ECO:0000313" key="3">
    <source>
        <dbReference type="Proteomes" id="UP000001340"/>
    </source>
</evidence>
<reference evidence="2 3" key="1">
    <citation type="submission" date="2012-10" db="EMBL/GenBank/DDBJ databases">
        <authorList>
            <person name="Harkins D.M."/>
            <person name="Durkin A.S."/>
            <person name="Brinkac L.M."/>
            <person name="Haft D.H."/>
            <person name="Selengut J.D."/>
            <person name="Sanka R."/>
            <person name="DePew J."/>
            <person name="Purushe J."/>
            <person name="Chanthongthip A."/>
            <person name="Lattana O."/>
            <person name="Phetsouvanh R."/>
            <person name="Newton P.N."/>
            <person name="Vinetz J.M."/>
            <person name="Sutton G.G."/>
            <person name="Nierman W.C."/>
            <person name="Fouts D.E."/>
        </authorList>
    </citation>
    <scope>NUCLEOTIDE SEQUENCE [LARGE SCALE GENOMIC DNA]</scope>
    <source>
        <strain evidence="2 3">UI 12758</strain>
    </source>
</reference>
<accession>A0A0E2D508</accession>
<keyword evidence="1" id="KW-0472">Membrane</keyword>
<keyword evidence="1" id="KW-1133">Transmembrane helix</keyword>
<evidence type="ECO:0000256" key="1">
    <source>
        <dbReference type="SAM" id="Phobius"/>
    </source>
</evidence>
<keyword evidence="1" id="KW-0812">Transmembrane</keyword>
<name>A0A0E2D508_LEPIR</name>
<dbReference type="EMBL" id="AHNR02000037">
    <property type="protein sequence ID" value="EKR55092.1"/>
    <property type="molecule type" value="Genomic_DNA"/>
</dbReference>
<dbReference type="RefSeq" id="WP_002123619.1">
    <property type="nucleotide sequence ID" value="NZ_AHNR02000037.1"/>
</dbReference>